<evidence type="ECO:0000256" key="4">
    <source>
        <dbReference type="SAM" id="MobiDB-lite"/>
    </source>
</evidence>
<dbReference type="CDD" id="cd00067">
    <property type="entry name" value="GAL4"/>
    <property type="match status" value="1"/>
</dbReference>
<dbReference type="InterPro" id="IPR050613">
    <property type="entry name" value="Sec_Metabolite_Reg"/>
</dbReference>
<dbReference type="Proteomes" id="UP000297245">
    <property type="component" value="Unassembled WGS sequence"/>
</dbReference>
<dbReference type="PANTHER" id="PTHR31001">
    <property type="entry name" value="UNCHARACTERIZED TRANSCRIPTIONAL REGULATORY PROTEIN"/>
    <property type="match status" value="1"/>
</dbReference>
<gene>
    <name evidence="7" type="ORF">K435DRAFT_834600</name>
</gene>
<dbReference type="PROSITE" id="PS00463">
    <property type="entry name" value="ZN2_CY6_FUNGAL_1"/>
    <property type="match status" value="1"/>
</dbReference>
<reference evidence="7 8" key="1">
    <citation type="journal article" date="2019" name="Nat. Ecol. Evol.">
        <title>Megaphylogeny resolves global patterns of mushroom evolution.</title>
        <authorList>
            <person name="Varga T."/>
            <person name="Krizsan K."/>
            <person name="Foldi C."/>
            <person name="Dima B."/>
            <person name="Sanchez-Garcia M."/>
            <person name="Sanchez-Ramirez S."/>
            <person name="Szollosi G.J."/>
            <person name="Szarkandi J.G."/>
            <person name="Papp V."/>
            <person name="Albert L."/>
            <person name="Andreopoulos W."/>
            <person name="Angelini C."/>
            <person name="Antonin V."/>
            <person name="Barry K.W."/>
            <person name="Bougher N.L."/>
            <person name="Buchanan P."/>
            <person name="Buyck B."/>
            <person name="Bense V."/>
            <person name="Catcheside P."/>
            <person name="Chovatia M."/>
            <person name="Cooper J."/>
            <person name="Damon W."/>
            <person name="Desjardin D."/>
            <person name="Finy P."/>
            <person name="Geml J."/>
            <person name="Haridas S."/>
            <person name="Hughes K."/>
            <person name="Justo A."/>
            <person name="Karasinski D."/>
            <person name="Kautmanova I."/>
            <person name="Kiss B."/>
            <person name="Kocsube S."/>
            <person name="Kotiranta H."/>
            <person name="LaButti K.M."/>
            <person name="Lechner B.E."/>
            <person name="Liimatainen K."/>
            <person name="Lipzen A."/>
            <person name="Lukacs Z."/>
            <person name="Mihaltcheva S."/>
            <person name="Morgado L.N."/>
            <person name="Niskanen T."/>
            <person name="Noordeloos M.E."/>
            <person name="Ohm R.A."/>
            <person name="Ortiz-Santana B."/>
            <person name="Ovrebo C."/>
            <person name="Racz N."/>
            <person name="Riley R."/>
            <person name="Savchenko A."/>
            <person name="Shiryaev A."/>
            <person name="Soop K."/>
            <person name="Spirin V."/>
            <person name="Szebenyi C."/>
            <person name="Tomsovsky M."/>
            <person name="Tulloss R.E."/>
            <person name="Uehling J."/>
            <person name="Grigoriev I.V."/>
            <person name="Vagvolgyi C."/>
            <person name="Papp T."/>
            <person name="Martin F.M."/>
            <person name="Miettinen O."/>
            <person name="Hibbett D.S."/>
            <person name="Nagy L.G."/>
        </authorList>
    </citation>
    <scope>NUCLEOTIDE SEQUENCE [LARGE SCALE GENOMIC DNA]</scope>
    <source>
        <strain evidence="7 8">CBS 962.96</strain>
    </source>
</reference>
<keyword evidence="3" id="KW-0539">Nucleus</keyword>
<sequence length="1092" mass="121351">MPQANRKDPALQRAQDKESKRARGALSCAECRRLKLRCDKTVPCSSCRRRGCSAICPNGSLITGQGTRFVLADTEKLHEKIAQMSDRIRQLEDALMISHATSGTVETHPLLERELLKIKSSIELHAAIQGEEKLKEEQEDAAYIDAFGTLAIRDDGAATFYGRSAGSESLLIGESTTEPNTAYSPRQETSSSVGLVRRISGSASPHSPAWAQNGNQFSRLPTELLTISQSFPLPIGQVNVDLDYLVERFLPPQDEARYLCDLYMEQAPWFFGAVTKRQLHEEVLPLWYNDPSRPSTAGNGSPVQVQQDHHMSPPTGGPELGSMSPASDTPTGPTFQQKSRGAHELALLFIIFTFGALTDTNLPAAPDNHKAAHYYDLTKLALNLEAVLDRPPSVATVQVLALMAIYEGLRSGENSIESTWALMGMATKLAQSLGLHRDCARWKLPPSEVQKRRALFWELFITDCWQSLATGRLATFSLPFVDCELPFDPDQTMSADGTVRPSFPYWKARFGAECVAPVVQGTLTSRAPKYSIILDLDRKVRDMELPKYCLEPPPENAGLGDTMSHYMPMNYRELTLLYVHRCFFTHAIRSNPTDPIKSQYAPSFLAGYRSACDLLGLVRKQFTAFPAQIARFWVLWTHAFSSSVMISSVVTHASRSKVAPAALLELKAALNLFEEASKYGGRAVKFLPIIQRLVSKADKVFFDTSNGIPPAVPHDIFKPSNEDEKDEMSIFGGKTHLITQLPKTSNARSPGSSSGSARSSQSPSGSPHQAFTTTNPVFANVHPSLISEYNGFDGHINAQIQNAYNAGTAVFTPTAHNPQTLQRQQPEAGQHLQHEMDQRRQQELMQQQMRHAEEEQKHHILTSRDYADAQQLRQHQATAYEPHYSASSEHFPAHGVPASVVPHPQQKYDPRSHPSDQRMEYQEYQYEHHPHAQAPPHVPPPQAPLQSHSHLHPQPHPQPRRTSSHSQPQAAQHEMYAIPPGYMQHQAASLSPDAMSPTSPTHPHSFSSPTAALESHPNSHPQYWAHPSSSSNGIMYQDQQRHNVHQVPVQHYTPDAAMRGIAAEDAGLQATWQNYMYKIASPRELLEDNVES</sequence>
<feature type="region of interest" description="Disordered" evidence="4">
    <location>
        <begin position="290"/>
        <end position="337"/>
    </location>
</feature>
<feature type="compositionally biased region" description="Low complexity" evidence="4">
    <location>
        <begin position="996"/>
        <end position="1010"/>
    </location>
</feature>
<feature type="compositionally biased region" description="Basic and acidic residues" evidence="4">
    <location>
        <begin position="906"/>
        <end position="918"/>
    </location>
</feature>
<proteinExistence type="predicted"/>
<evidence type="ECO:0000313" key="8">
    <source>
        <dbReference type="Proteomes" id="UP000297245"/>
    </source>
</evidence>
<dbReference type="OrthoDB" id="424974at2759"/>
<evidence type="ECO:0000313" key="7">
    <source>
        <dbReference type="EMBL" id="THV05699.1"/>
    </source>
</evidence>
<dbReference type="Gene3D" id="4.10.240.10">
    <property type="entry name" value="Zn(2)-C6 fungal-type DNA-binding domain"/>
    <property type="match status" value="1"/>
</dbReference>
<feature type="region of interest" description="Disordered" evidence="4">
    <location>
        <begin position="987"/>
        <end position="1032"/>
    </location>
</feature>
<dbReference type="GO" id="GO:0008270">
    <property type="term" value="F:zinc ion binding"/>
    <property type="evidence" value="ECO:0007669"/>
    <property type="project" value="InterPro"/>
</dbReference>
<accession>A0A4S8MSR4</accession>
<evidence type="ECO:0000259" key="5">
    <source>
        <dbReference type="PROSITE" id="PS50048"/>
    </source>
</evidence>
<feature type="domain" description="4Fe-4S ferredoxin-type" evidence="6">
    <location>
        <begin position="34"/>
        <end position="66"/>
    </location>
</feature>
<dbReference type="PANTHER" id="PTHR31001:SF56">
    <property type="entry name" value="ZN(2)-C6 FUNGAL-TYPE DOMAIN-CONTAINING PROTEIN"/>
    <property type="match status" value="1"/>
</dbReference>
<organism evidence="7 8">
    <name type="scientific">Dendrothele bispora (strain CBS 962.96)</name>
    <dbReference type="NCBI Taxonomy" id="1314807"/>
    <lineage>
        <taxon>Eukaryota</taxon>
        <taxon>Fungi</taxon>
        <taxon>Dikarya</taxon>
        <taxon>Basidiomycota</taxon>
        <taxon>Agaricomycotina</taxon>
        <taxon>Agaricomycetes</taxon>
        <taxon>Agaricomycetidae</taxon>
        <taxon>Agaricales</taxon>
        <taxon>Agaricales incertae sedis</taxon>
        <taxon>Dendrothele</taxon>
    </lineage>
</organism>
<name>A0A4S8MSR4_DENBC</name>
<dbReference type="InterPro" id="IPR017896">
    <property type="entry name" value="4Fe4S_Fe-S-bd"/>
</dbReference>
<dbReference type="PROSITE" id="PS51379">
    <property type="entry name" value="4FE4S_FER_2"/>
    <property type="match status" value="1"/>
</dbReference>
<dbReference type="SMART" id="SM00066">
    <property type="entry name" value="GAL4"/>
    <property type="match status" value="1"/>
</dbReference>
<feature type="compositionally biased region" description="Polar residues" evidence="4">
    <location>
        <begin position="292"/>
        <end position="306"/>
    </location>
</feature>
<dbReference type="AlphaFoldDB" id="A0A4S8MSR4"/>
<feature type="compositionally biased region" description="Low complexity" evidence="4">
    <location>
        <begin position="745"/>
        <end position="767"/>
    </location>
</feature>
<dbReference type="Pfam" id="PF04082">
    <property type="entry name" value="Fungal_trans"/>
    <property type="match status" value="1"/>
</dbReference>
<comment type="subcellular location">
    <subcellularLocation>
        <location evidence="1">Nucleus</location>
    </subcellularLocation>
</comment>
<evidence type="ECO:0008006" key="9">
    <source>
        <dbReference type="Google" id="ProtNLM"/>
    </source>
</evidence>
<feature type="region of interest" description="Disordered" evidence="4">
    <location>
        <begin position="739"/>
        <end position="774"/>
    </location>
</feature>
<dbReference type="CDD" id="cd12148">
    <property type="entry name" value="fungal_TF_MHR"/>
    <property type="match status" value="1"/>
</dbReference>
<keyword evidence="2" id="KW-0479">Metal-binding</keyword>
<dbReference type="SMART" id="SM00906">
    <property type="entry name" value="Fungal_trans"/>
    <property type="match status" value="1"/>
</dbReference>
<feature type="region of interest" description="Disordered" evidence="4">
    <location>
        <begin position="930"/>
        <end position="971"/>
    </location>
</feature>
<dbReference type="InterPro" id="IPR007219">
    <property type="entry name" value="XnlR_reg_dom"/>
</dbReference>
<evidence type="ECO:0000259" key="6">
    <source>
        <dbReference type="PROSITE" id="PS51379"/>
    </source>
</evidence>
<feature type="compositionally biased region" description="Polar residues" evidence="4">
    <location>
        <begin position="1016"/>
        <end position="1032"/>
    </location>
</feature>
<feature type="region of interest" description="Disordered" evidence="4">
    <location>
        <begin position="883"/>
        <end position="918"/>
    </location>
</feature>
<dbReference type="SUPFAM" id="SSF57701">
    <property type="entry name" value="Zn2/Cys6 DNA-binding domain"/>
    <property type="match status" value="1"/>
</dbReference>
<feature type="compositionally biased region" description="Polar residues" evidence="4">
    <location>
        <begin position="324"/>
        <end position="337"/>
    </location>
</feature>
<dbReference type="GO" id="GO:0006351">
    <property type="term" value="P:DNA-templated transcription"/>
    <property type="evidence" value="ECO:0007669"/>
    <property type="project" value="InterPro"/>
</dbReference>
<dbReference type="EMBL" id="ML179047">
    <property type="protein sequence ID" value="THV05699.1"/>
    <property type="molecule type" value="Genomic_DNA"/>
</dbReference>
<dbReference type="GO" id="GO:0003677">
    <property type="term" value="F:DNA binding"/>
    <property type="evidence" value="ECO:0007669"/>
    <property type="project" value="InterPro"/>
</dbReference>
<dbReference type="InterPro" id="IPR001138">
    <property type="entry name" value="Zn2Cys6_DnaBD"/>
</dbReference>
<dbReference type="GO" id="GO:0000981">
    <property type="term" value="F:DNA-binding transcription factor activity, RNA polymerase II-specific"/>
    <property type="evidence" value="ECO:0007669"/>
    <property type="project" value="InterPro"/>
</dbReference>
<feature type="domain" description="Zn(2)-C6 fungal-type" evidence="5">
    <location>
        <begin position="27"/>
        <end position="56"/>
    </location>
</feature>
<keyword evidence="8" id="KW-1185">Reference proteome</keyword>
<protein>
    <recommendedName>
        <fullName evidence="9">Zn(2)-C6 fungal-type domain-containing protein</fullName>
    </recommendedName>
</protein>
<evidence type="ECO:0000256" key="3">
    <source>
        <dbReference type="ARBA" id="ARBA00023242"/>
    </source>
</evidence>
<evidence type="ECO:0000256" key="1">
    <source>
        <dbReference type="ARBA" id="ARBA00004123"/>
    </source>
</evidence>
<dbReference type="GO" id="GO:0005634">
    <property type="term" value="C:nucleus"/>
    <property type="evidence" value="ECO:0007669"/>
    <property type="project" value="UniProtKB-SubCell"/>
</dbReference>
<dbReference type="PROSITE" id="PS50048">
    <property type="entry name" value="ZN2_CY6_FUNGAL_2"/>
    <property type="match status" value="1"/>
</dbReference>
<dbReference type="InterPro" id="IPR036864">
    <property type="entry name" value="Zn2-C6_fun-type_DNA-bd_sf"/>
</dbReference>
<evidence type="ECO:0000256" key="2">
    <source>
        <dbReference type="ARBA" id="ARBA00022723"/>
    </source>
</evidence>
<feature type="compositionally biased region" description="Basic residues" evidence="4">
    <location>
        <begin position="949"/>
        <end position="963"/>
    </location>
</feature>